<comment type="caution">
    <text evidence="8">The sequence shown here is derived from an EMBL/GenBank/DDBJ whole genome shotgun (WGS) entry which is preliminary data.</text>
</comment>
<evidence type="ECO:0000256" key="1">
    <source>
        <dbReference type="ARBA" id="ARBA00004141"/>
    </source>
</evidence>
<dbReference type="EMBL" id="QVQW01000010">
    <property type="protein sequence ID" value="RKU47246.1"/>
    <property type="molecule type" value="Genomic_DNA"/>
</dbReference>
<dbReference type="PANTHER" id="PTHR33048:SF167">
    <property type="entry name" value="INTEGRAL MEMBRANE PROTEIN"/>
    <property type="match status" value="1"/>
</dbReference>
<feature type="transmembrane region" description="Helical" evidence="6">
    <location>
        <begin position="98"/>
        <end position="115"/>
    </location>
</feature>
<feature type="transmembrane region" description="Helical" evidence="6">
    <location>
        <begin position="127"/>
        <end position="144"/>
    </location>
</feature>
<keyword evidence="2 6" id="KW-0812">Transmembrane</keyword>
<accession>A0A420YHC0</accession>
<evidence type="ECO:0000256" key="6">
    <source>
        <dbReference type="SAM" id="Phobius"/>
    </source>
</evidence>
<dbReference type="STRING" id="177199.A0A420YHC0"/>
<keyword evidence="9" id="KW-1185">Reference proteome</keyword>
<sequence>MAAATPSPVSNPADNEGPRILAATLAITALALITVTVRLHVRLGMIRSFGWDDGLMTFAMALSLAAVGVVIAECAYGAGRHIGDVDPAVYMIGNKLNFITQPMYLIDICVVKLAVGTSLLRIASASFYKILIISVMGFMAFYTVG</sequence>
<evidence type="ECO:0000259" key="7">
    <source>
        <dbReference type="Pfam" id="PF20684"/>
    </source>
</evidence>
<comment type="subcellular location">
    <subcellularLocation>
        <location evidence="1">Membrane</location>
        <topology evidence="1">Multi-pass membrane protein</topology>
    </subcellularLocation>
</comment>
<feature type="transmembrane region" description="Helical" evidence="6">
    <location>
        <begin position="20"/>
        <end position="41"/>
    </location>
</feature>
<dbReference type="Pfam" id="PF20684">
    <property type="entry name" value="Fung_rhodopsin"/>
    <property type="match status" value="1"/>
</dbReference>
<dbReference type="OrthoDB" id="5022096at2759"/>
<dbReference type="InterPro" id="IPR052337">
    <property type="entry name" value="SAT4-like"/>
</dbReference>
<feature type="transmembrane region" description="Helical" evidence="6">
    <location>
        <begin position="53"/>
        <end position="78"/>
    </location>
</feature>
<evidence type="ECO:0000313" key="8">
    <source>
        <dbReference type="EMBL" id="RKU47246.1"/>
    </source>
</evidence>
<dbReference type="InterPro" id="IPR049326">
    <property type="entry name" value="Rhodopsin_dom_fungi"/>
</dbReference>
<keyword evidence="3 6" id="KW-1133">Transmembrane helix</keyword>
<evidence type="ECO:0000256" key="3">
    <source>
        <dbReference type="ARBA" id="ARBA00022989"/>
    </source>
</evidence>
<organism evidence="8 9">
    <name type="scientific">Coniochaeta pulveracea</name>
    <dbReference type="NCBI Taxonomy" id="177199"/>
    <lineage>
        <taxon>Eukaryota</taxon>
        <taxon>Fungi</taxon>
        <taxon>Dikarya</taxon>
        <taxon>Ascomycota</taxon>
        <taxon>Pezizomycotina</taxon>
        <taxon>Sordariomycetes</taxon>
        <taxon>Sordariomycetidae</taxon>
        <taxon>Coniochaetales</taxon>
        <taxon>Coniochaetaceae</taxon>
        <taxon>Coniochaeta</taxon>
    </lineage>
</organism>
<protein>
    <recommendedName>
        <fullName evidence="7">Rhodopsin domain-containing protein</fullName>
    </recommendedName>
</protein>
<comment type="similarity">
    <text evidence="5">Belongs to the SAT4 family.</text>
</comment>
<evidence type="ECO:0000256" key="2">
    <source>
        <dbReference type="ARBA" id="ARBA00022692"/>
    </source>
</evidence>
<name>A0A420YHC0_9PEZI</name>
<evidence type="ECO:0000313" key="9">
    <source>
        <dbReference type="Proteomes" id="UP000275385"/>
    </source>
</evidence>
<dbReference type="PANTHER" id="PTHR33048">
    <property type="entry name" value="PTH11-LIKE INTEGRAL MEMBRANE PROTEIN (AFU_ORTHOLOGUE AFUA_5G11245)"/>
    <property type="match status" value="1"/>
</dbReference>
<reference evidence="8 9" key="1">
    <citation type="submission" date="2018-08" db="EMBL/GenBank/DDBJ databases">
        <title>Draft genome of the lignicolous fungus Coniochaeta pulveracea.</title>
        <authorList>
            <person name="Borstlap C.J."/>
            <person name="De Witt R.N."/>
            <person name="Botha A."/>
            <person name="Volschenk H."/>
        </authorList>
    </citation>
    <scope>NUCLEOTIDE SEQUENCE [LARGE SCALE GENOMIC DNA]</scope>
    <source>
        <strain evidence="8 9">CAB683</strain>
    </source>
</reference>
<dbReference type="Proteomes" id="UP000275385">
    <property type="component" value="Unassembled WGS sequence"/>
</dbReference>
<dbReference type="GO" id="GO:0016020">
    <property type="term" value="C:membrane"/>
    <property type="evidence" value="ECO:0007669"/>
    <property type="project" value="UniProtKB-SubCell"/>
</dbReference>
<evidence type="ECO:0000256" key="5">
    <source>
        <dbReference type="ARBA" id="ARBA00038359"/>
    </source>
</evidence>
<gene>
    <name evidence="8" type="ORF">DL546_008779</name>
</gene>
<keyword evidence="4 6" id="KW-0472">Membrane</keyword>
<dbReference type="AlphaFoldDB" id="A0A420YHC0"/>
<evidence type="ECO:0000256" key="4">
    <source>
        <dbReference type="ARBA" id="ARBA00023136"/>
    </source>
</evidence>
<feature type="domain" description="Rhodopsin" evidence="7">
    <location>
        <begin position="37"/>
        <end position="144"/>
    </location>
</feature>
<proteinExistence type="inferred from homology"/>